<dbReference type="InterPro" id="IPR004843">
    <property type="entry name" value="Calcineurin-like_PHP"/>
</dbReference>
<dbReference type="SMART" id="SM00248">
    <property type="entry name" value="ANK"/>
    <property type="match status" value="17"/>
</dbReference>
<dbReference type="PANTHER" id="PTHR24133">
    <property type="entry name" value="ANKYRIN DOMAIN-CONTAINING"/>
    <property type="match status" value="1"/>
</dbReference>
<dbReference type="Gene3D" id="3.60.21.10">
    <property type="match status" value="1"/>
</dbReference>
<feature type="region of interest" description="Disordered" evidence="6">
    <location>
        <begin position="1851"/>
        <end position="1871"/>
    </location>
</feature>
<dbReference type="InterPro" id="IPR052391">
    <property type="entry name" value="E3_Ligase-Neurotoxin"/>
</dbReference>
<dbReference type="OrthoDB" id="432182at2759"/>
<evidence type="ECO:0000256" key="5">
    <source>
        <dbReference type="PROSITE-ProRule" id="PRU00023"/>
    </source>
</evidence>
<sequence>MIIIRWKASGNILVCLDAEQYHALVLRGGSNVRTLKRHLCGLTGYTRFRQCLFDEANEENFCELADSSVFGFPAVLSFIVKGFVPSDKERYDELLLAAEHHRDHDLEMLLQEPQRPDLVDETWRWSALHGACYWNSLDCIRLLLEARAHTDAVSEYSPWQGDSGATPLVVAAYRGNQRAVALLIAAEADLNYGTEVGCSALLIAAAGANRDITQQLLLARADVDKATNRGISPLFVAVRNGDNGSLGIVQMMLQAKAAMDKASKEGTMIPLHIASWMGHCTTVQLLVQARANVNKADRMGVTPLHLASAEGRTRTARILIDARADLNMATVKRHTAVFAACDMGQIEAVQCLLDARADINQASDESGPPLSVACLHKSAADVAIRKKLIQARADVNKADEEGNCALHAAARRGNREAAKLLLKSRADVNQASSTGMTPLLNAAAANSSKHTGEVASLLIQYRADLDRPDGGGETPIFVASSTGNQRVVSSLLKSRADIEKCEDGKPTPIFIAVCKGFTDIVRMLVHARARLDIRREKVTPLMVACRKGHREVAQQIIDAGASIEQCGQDGDTPLSVATSRGHCSVVQLLISRRAHLDKEAENAATALSIAACRGDQKVVQELLRARALVNKANANGATAVFFAAQEGHVGVVQLLIQARATLDEVAENGATALSMASCKGHVKIVHQLLQAGAKGGASGHGSKKSSTHELLKELSDSFVLHRALLNELRDICSHLRVDIKADVAKLLDARVCDGAEDVKAAWLTPAPASHLRQGAELEFLPNAIQLEDAVVDTAPGEGLEVSDLNEVNEADFLADDRTAEAMAVSSMMGISPWQQMEALAHLREGSGIRLPAERLRSTNILAARRMSLKRIDEDSDDDLGLKTFSAEATERSLKLGFSCRVSKHVETGTPPQRPKEDSKELELTGDALQVKGAFANVDDLKNFFRQREAESPRELSKHDEAASSALAKELQCMERLEANSTGQGPKSHGLDRQSRCFEEVGQVAGHYQQDGREQQGWPISLVPGFQNATLPQWPAEVPVLGRSAESTGLLYTELALGNAVVLARHGLDLVPENALGTIGKCRYPGRCPASCHSLSMFLLLICGGSNQHTDSEEKAGNWQSVVLPREELPPKKPGTVRLVLVSDTHERHFGILLPPCDAVLHSGDILASSRWAPQSHAEDVLRDFGNWLRATSCSSRFVIAGNHDYWIERLGQEAVHELLGDGVQYLEFSSGSFTVELDPSSESQVEVSVFGAPVSAGSSPNRAFQHAEALQQLETSLPNKSDILMTHGPLLSGSRKGLPAIAKVLERLQPSLHVCGHLHWRWGAIVPMSEQVQDLYQALQAQQGASWPERLVTHDYFDYVMGLILMLNAILVGIQVDVASQLPSDPIWSRAIDLIFCFIFVLELALRVSAFGKTFLNMEGWQWNLFDLLIVGFSVADEATKLILSDGEVQEVFDSFGVLRLLRLGRIVRLVRMVRLIPALKSMVYLILASRLQAVFCISSDLLQNLKKPCAVLAVSAEASLPIVERCRLRHPRFTALFQMEPGEAAVAAVAAVASAIEAAAAADAAAAQEGERQSHAAPAPDEPALGVGETPARPSASPAPDPTKVMRNVFPCLKLPERLAIASICRSWYRVLPPRDAEVSRAVHVRGLASVIDKNWSVQFRHNDSQGWDSISVQLEYRGRSLALRKKFRPRFVGICFGGFQIPDAWRKADRHAVSDQHRQLEAVMKKYGFRKADQGEGKFEFLKVVEKLSLDGGAAAYPDVLRGCPRSDVDGEKHLPPTPPTERKIFCPLQMRMPTSAAMQVAVEPEQRCERNLFLPSSDLNANMKDAQYRQGLTTDEVIRLEQEMQVLPRTRSASASSSSSPLLRPAATGAERYKTPAMPSSFKFSWKYDIDWSAIEVERYPIHDQMKLFIQALASSAKFKIHGGVLLEHNPAWDRGTDATEESMRRYYYLVSSDLALKEPPLPTKAERILFWSHATDVGSLWSMLRNRDMLPMSAHGVASFGCNIFYALGHEVCGGEEDEYNIARVLYNTTKSAKNLASVVVGGKAWGSLRKVYGGSVETARVATEEDEVLKDSNAKAYCVSRNRYSFNYIAFEQLAQPPSTTRGLINQYIRAANLKPPGRQALL</sequence>
<dbReference type="InterPro" id="IPR027359">
    <property type="entry name" value="Volt_channel_dom_sf"/>
</dbReference>
<evidence type="ECO:0000256" key="4">
    <source>
        <dbReference type="ARBA" id="ARBA00023136"/>
    </source>
</evidence>
<evidence type="ECO:0000256" key="6">
    <source>
        <dbReference type="SAM" id="MobiDB-lite"/>
    </source>
</evidence>
<evidence type="ECO:0000259" key="8">
    <source>
        <dbReference type="Pfam" id="PF00520"/>
    </source>
</evidence>
<dbReference type="PANTHER" id="PTHR24133:SF40">
    <property type="entry name" value="ANKYRIN REPEAT DOMAIN 44"/>
    <property type="match status" value="1"/>
</dbReference>
<dbReference type="Pfam" id="PF12796">
    <property type="entry name" value="Ank_2"/>
    <property type="match status" value="5"/>
</dbReference>
<accession>A0A1Q9EXC2</accession>
<feature type="repeat" description="ANK" evidence="5">
    <location>
        <begin position="602"/>
        <end position="634"/>
    </location>
</feature>
<dbReference type="Pfam" id="PF00520">
    <property type="entry name" value="Ion_trans"/>
    <property type="match status" value="1"/>
</dbReference>
<keyword evidence="2" id="KW-0812">Transmembrane</keyword>
<feature type="repeat" description="ANK" evidence="5">
    <location>
        <begin position="635"/>
        <end position="667"/>
    </location>
</feature>
<name>A0A1Q9EXC2_SYMMI</name>
<reference evidence="9 10" key="1">
    <citation type="submission" date="2016-02" db="EMBL/GenBank/DDBJ databases">
        <title>Genome analysis of coral dinoflagellate symbionts highlights evolutionary adaptations to a symbiotic lifestyle.</title>
        <authorList>
            <person name="Aranda M."/>
            <person name="Li Y."/>
            <person name="Liew Y.J."/>
            <person name="Baumgarten S."/>
            <person name="Simakov O."/>
            <person name="Wilson M."/>
            <person name="Piel J."/>
            <person name="Ashoor H."/>
            <person name="Bougouffa S."/>
            <person name="Bajic V.B."/>
            <person name="Ryu T."/>
            <person name="Ravasi T."/>
            <person name="Bayer T."/>
            <person name="Micklem G."/>
            <person name="Kim H."/>
            <person name="Bhak J."/>
            <person name="Lajeunesse T.C."/>
            <person name="Voolstra C.R."/>
        </authorList>
    </citation>
    <scope>NUCLEOTIDE SEQUENCE [LARGE SCALE GENOMIC DNA]</scope>
    <source>
        <strain evidence="9 10">CCMP2467</strain>
    </source>
</reference>
<feature type="repeat" description="ANK" evidence="5">
    <location>
        <begin position="163"/>
        <end position="195"/>
    </location>
</feature>
<dbReference type="GO" id="GO:0016787">
    <property type="term" value="F:hydrolase activity"/>
    <property type="evidence" value="ECO:0007669"/>
    <property type="project" value="InterPro"/>
</dbReference>
<feature type="domain" description="Ion transport" evidence="8">
    <location>
        <begin position="1355"/>
        <end position="1490"/>
    </location>
</feature>
<dbReference type="SUPFAM" id="SSF48403">
    <property type="entry name" value="Ankyrin repeat"/>
    <property type="match status" value="2"/>
</dbReference>
<feature type="repeat" description="ANK" evidence="5">
    <location>
        <begin position="569"/>
        <end position="601"/>
    </location>
</feature>
<dbReference type="InterPro" id="IPR036770">
    <property type="entry name" value="Ankyrin_rpt-contain_sf"/>
</dbReference>
<keyword evidence="5" id="KW-0040">ANK repeat</keyword>
<feature type="repeat" description="ANK" evidence="5">
    <location>
        <begin position="536"/>
        <end position="568"/>
    </location>
</feature>
<feature type="repeat" description="ANK" evidence="5">
    <location>
        <begin position="299"/>
        <end position="331"/>
    </location>
</feature>
<dbReference type="PROSITE" id="PS50088">
    <property type="entry name" value="ANK_REPEAT"/>
    <property type="match status" value="12"/>
</dbReference>
<proteinExistence type="predicted"/>
<dbReference type="Proteomes" id="UP000186817">
    <property type="component" value="Unassembled WGS sequence"/>
</dbReference>
<protein>
    <submittedName>
        <fullName evidence="9">Ankyrin-3</fullName>
    </submittedName>
</protein>
<dbReference type="PROSITE" id="PS50297">
    <property type="entry name" value="ANK_REP_REGION"/>
    <property type="match status" value="9"/>
</dbReference>
<keyword evidence="3" id="KW-1133">Transmembrane helix</keyword>
<feature type="repeat" description="ANK" evidence="5">
    <location>
        <begin position="401"/>
        <end position="433"/>
    </location>
</feature>
<evidence type="ECO:0000313" key="10">
    <source>
        <dbReference type="Proteomes" id="UP000186817"/>
    </source>
</evidence>
<keyword evidence="10" id="KW-1185">Reference proteome</keyword>
<dbReference type="GO" id="GO:0005216">
    <property type="term" value="F:monoatomic ion channel activity"/>
    <property type="evidence" value="ECO:0007669"/>
    <property type="project" value="InterPro"/>
</dbReference>
<dbReference type="InterPro" id="IPR002110">
    <property type="entry name" value="Ankyrin_rpt"/>
</dbReference>
<dbReference type="Gene3D" id="1.20.120.350">
    <property type="entry name" value="Voltage-gated potassium channels. Chain C"/>
    <property type="match status" value="1"/>
</dbReference>
<evidence type="ECO:0000259" key="7">
    <source>
        <dbReference type="Pfam" id="PF00149"/>
    </source>
</evidence>
<evidence type="ECO:0000313" key="9">
    <source>
        <dbReference type="EMBL" id="OLQ12108.1"/>
    </source>
</evidence>
<comment type="subcellular location">
    <subcellularLocation>
        <location evidence="1">Membrane</location>
        <topology evidence="1">Multi-pass membrane protein</topology>
    </subcellularLocation>
</comment>
<feature type="repeat" description="ANK" evidence="5">
    <location>
        <begin position="434"/>
        <end position="470"/>
    </location>
</feature>
<organism evidence="9 10">
    <name type="scientific">Symbiodinium microadriaticum</name>
    <name type="common">Dinoflagellate</name>
    <name type="synonym">Zooxanthella microadriatica</name>
    <dbReference type="NCBI Taxonomy" id="2951"/>
    <lineage>
        <taxon>Eukaryota</taxon>
        <taxon>Sar</taxon>
        <taxon>Alveolata</taxon>
        <taxon>Dinophyceae</taxon>
        <taxon>Suessiales</taxon>
        <taxon>Symbiodiniaceae</taxon>
        <taxon>Symbiodinium</taxon>
    </lineage>
</organism>
<feature type="domain" description="Calcineurin-like phosphoesterase" evidence="7">
    <location>
        <begin position="1137"/>
        <end position="1320"/>
    </location>
</feature>
<comment type="caution">
    <text evidence="9">The sequence shown here is derived from an EMBL/GenBank/DDBJ whole genome shotgun (WGS) entry which is preliminary data.</text>
</comment>
<gene>
    <name evidence="9" type="primary">Ank3</name>
    <name evidence="9" type="ORF">AK812_SmicGene4001</name>
</gene>
<dbReference type="Pfam" id="PF00149">
    <property type="entry name" value="Metallophos"/>
    <property type="match status" value="1"/>
</dbReference>
<dbReference type="SUPFAM" id="SSF56300">
    <property type="entry name" value="Metallo-dependent phosphatases"/>
    <property type="match status" value="1"/>
</dbReference>
<evidence type="ECO:0000256" key="3">
    <source>
        <dbReference type="ARBA" id="ARBA00022989"/>
    </source>
</evidence>
<dbReference type="InterPro" id="IPR005821">
    <property type="entry name" value="Ion_trans_dom"/>
</dbReference>
<dbReference type="InterPro" id="IPR029052">
    <property type="entry name" value="Metallo-depent_PP-like"/>
</dbReference>
<dbReference type="SUPFAM" id="SSF81324">
    <property type="entry name" value="Voltage-gated potassium channels"/>
    <property type="match status" value="1"/>
</dbReference>
<feature type="repeat" description="ANK" evidence="5">
    <location>
        <begin position="668"/>
        <end position="700"/>
    </location>
</feature>
<keyword evidence="4" id="KW-0472">Membrane</keyword>
<evidence type="ECO:0000256" key="1">
    <source>
        <dbReference type="ARBA" id="ARBA00004141"/>
    </source>
</evidence>
<feature type="region of interest" description="Disordered" evidence="6">
    <location>
        <begin position="1568"/>
        <end position="1603"/>
    </location>
</feature>
<evidence type="ECO:0000256" key="2">
    <source>
        <dbReference type="ARBA" id="ARBA00022692"/>
    </source>
</evidence>
<feature type="repeat" description="ANK" evidence="5">
    <location>
        <begin position="266"/>
        <end position="298"/>
    </location>
</feature>
<dbReference type="EMBL" id="LSRX01000048">
    <property type="protein sequence ID" value="OLQ12108.1"/>
    <property type="molecule type" value="Genomic_DNA"/>
</dbReference>
<dbReference type="GO" id="GO:0016020">
    <property type="term" value="C:membrane"/>
    <property type="evidence" value="ECO:0007669"/>
    <property type="project" value="UniProtKB-SubCell"/>
</dbReference>
<feature type="repeat" description="ANK" evidence="5">
    <location>
        <begin position="229"/>
        <end position="264"/>
    </location>
</feature>
<dbReference type="Gene3D" id="1.25.40.20">
    <property type="entry name" value="Ankyrin repeat-containing domain"/>
    <property type="match status" value="3"/>
</dbReference>
<feature type="repeat" description="ANK" evidence="5">
    <location>
        <begin position="471"/>
        <end position="503"/>
    </location>
</feature>